<keyword evidence="1" id="KW-0812">Transmembrane</keyword>
<protein>
    <recommendedName>
        <fullName evidence="4">Ubiquitin-like protease family profile domain-containing protein</fullName>
    </recommendedName>
</protein>
<sequence length="165" mass="19332">MNSANENVDIVNVRDINLVFFPILLHGGIHYFCVVFNLKTNMIDILDNIHWIGSLYVHHLRNINHHPSAKILATIEPRVVEMKWRTKANYVDYWVFLMRHMETYMGGGSRGWFTGLPTEAEGHKKALQTLIIKYTWKLLGKHNQFKNAIKHEIDNMVMKLSIRSF</sequence>
<evidence type="ECO:0000256" key="1">
    <source>
        <dbReference type="SAM" id="Phobius"/>
    </source>
</evidence>
<reference evidence="2" key="1">
    <citation type="submission" date="2023-03" db="EMBL/GenBank/DDBJ databases">
        <title>Chromosome-scale reference genome and RAD-based genetic map of yellow starthistle (Centaurea solstitialis) reveal putative structural variation and QTLs associated with invader traits.</title>
        <authorList>
            <person name="Reatini B."/>
            <person name="Cang F.A."/>
            <person name="Jiang Q."/>
            <person name="Mckibben M.T.W."/>
            <person name="Barker M.S."/>
            <person name="Rieseberg L.H."/>
            <person name="Dlugosch K.M."/>
        </authorList>
    </citation>
    <scope>NUCLEOTIDE SEQUENCE</scope>
    <source>
        <strain evidence="2">CAN-66</strain>
        <tissue evidence="2">Leaf</tissue>
    </source>
</reference>
<name>A0AA38WKU5_9ASTR</name>
<dbReference type="EMBL" id="JARYMX010000003">
    <property type="protein sequence ID" value="KAJ9556025.1"/>
    <property type="molecule type" value="Genomic_DNA"/>
</dbReference>
<keyword evidence="3" id="KW-1185">Reference proteome</keyword>
<organism evidence="2 3">
    <name type="scientific">Centaurea solstitialis</name>
    <name type="common">yellow star-thistle</name>
    <dbReference type="NCBI Taxonomy" id="347529"/>
    <lineage>
        <taxon>Eukaryota</taxon>
        <taxon>Viridiplantae</taxon>
        <taxon>Streptophyta</taxon>
        <taxon>Embryophyta</taxon>
        <taxon>Tracheophyta</taxon>
        <taxon>Spermatophyta</taxon>
        <taxon>Magnoliopsida</taxon>
        <taxon>eudicotyledons</taxon>
        <taxon>Gunneridae</taxon>
        <taxon>Pentapetalae</taxon>
        <taxon>asterids</taxon>
        <taxon>campanulids</taxon>
        <taxon>Asterales</taxon>
        <taxon>Asteraceae</taxon>
        <taxon>Carduoideae</taxon>
        <taxon>Cardueae</taxon>
        <taxon>Centaureinae</taxon>
        <taxon>Centaurea</taxon>
    </lineage>
</organism>
<gene>
    <name evidence="2" type="ORF">OSB04_010639</name>
</gene>
<proteinExistence type="predicted"/>
<evidence type="ECO:0000313" key="2">
    <source>
        <dbReference type="EMBL" id="KAJ9556025.1"/>
    </source>
</evidence>
<evidence type="ECO:0008006" key="4">
    <source>
        <dbReference type="Google" id="ProtNLM"/>
    </source>
</evidence>
<keyword evidence="1" id="KW-0472">Membrane</keyword>
<dbReference type="AlphaFoldDB" id="A0AA38WKU5"/>
<evidence type="ECO:0000313" key="3">
    <source>
        <dbReference type="Proteomes" id="UP001172457"/>
    </source>
</evidence>
<accession>A0AA38WKU5</accession>
<comment type="caution">
    <text evidence="2">The sequence shown here is derived from an EMBL/GenBank/DDBJ whole genome shotgun (WGS) entry which is preliminary data.</text>
</comment>
<dbReference type="Gene3D" id="3.40.395.10">
    <property type="entry name" value="Adenoviral Proteinase, Chain A"/>
    <property type="match status" value="1"/>
</dbReference>
<keyword evidence="1" id="KW-1133">Transmembrane helix</keyword>
<dbReference type="InterPro" id="IPR038765">
    <property type="entry name" value="Papain-like_cys_pep_sf"/>
</dbReference>
<feature type="transmembrane region" description="Helical" evidence="1">
    <location>
        <begin position="20"/>
        <end position="38"/>
    </location>
</feature>
<dbReference type="Proteomes" id="UP001172457">
    <property type="component" value="Chromosome 3"/>
</dbReference>
<dbReference type="SUPFAM" id="SSF54001">
    <property type="entry name" value="Cysteine proteinases"/>
    <property type="match status" value="1"/>
</dbReference>